<protein>
    <recommendedName>
        <fullName evidence="10">Nucleoside transporter family protein</fullName>
    </recommendedName>
</protein>
<evidence type="ECO:0008006" key="10">
    <source>
        <dbReference type="Google" id="ProtNLM"/>
    </source>
</evidence>
<evidence type="ECO:0000256" key="7">
    <source>
        <dbReference type="SAM" id="Phobius"/>
    </source>
</evidence>
<feature type="transmembrane region" description="Helical" evidence="7">
    <location>
        <begin position="84"/>
        <end position="106"/>
    </location>
</feature>
<evidence type="ECO:0000256" key="6">
    <source>
        <dbReference type="ARBA" id="ARBA00023136"/>
    </source>
</evidence>
<organism evidence="8 9">
    <name type="scientific">Coccidioides immitis RMSCC 2394</name>
    <dbReference type="NCBI Taxonomy" id="404692"/>
    <lineage>
        <taxon>Eukaryota</taxon>
        <taxon>Fungi</taxon>
        <taxon>Dikarya</taxon>
        <taxon>Ascomycota</taxon>
        <taxon>Pezizomycotina</taxon>
        <taxon>Eurotiomycetes</taxon>
        <taxon>Eurotiomycetidae</taxon>
        <taxon>Onygenales</taxon>
        <taxon>Onygenaceae</taxon>
        <taxon>Coccidioides</taxon>
    </lineage>
</organism>
<accession>A0A0J6YMW9</accession>
<evidence type="ECO:0000256" key="3">
    <source>
        <dbReference type="ARBA" id="ARBA00022448"/>
    </source>
</evidence>
<dbReference type="OrthoDB" id="46396at2759"/>
<dbReference type="GO" id="GO:0000329">
    <property type="term" value="C:fungal-type vacuole membrane"/>
    <property type="evidence" value="ECO:0007669"/>
    <property type="project" value="TreeGrafter"/>
</dbReference>
<dbReference type="GO" id="GO:0034257">
    <property type="term" value="F:nicotinamide riboside transmembrane transporter activity"/>
    <property type="evidence" value="ECO:0007669"/>
    <property type="project" value="TreeGrafter"/>
</dbReference>
<evidence type="ECO:0000256" key="2">
    <source>
        <dbReference type="ARBA" id="ARBA00007965"/>
    </source>
</evidence>
<dbReference type="SUPFAM" id="SSF103473">
    <property type="entry name" value="MFS general substrate transporter"/>
    <property type="match status" value="1"/>
</dbReference>
<evidence type="ECO:0000256" key="4">
    <source>
        <dbReference type="ARBA" id="ARBA00022692"/>
    </source>
</evidence>
<feature type="transmembrane region" description="Helical" evidence="7">
    <location>
        <begin position="260"/>
        <end position="284"/>
    </location>
</feature>
<dbReference type="STRING" id="404692.A0A0J6YMW9"/>
<dbReference type="Pfam" id="PF01733">
    <property type="entry name" value="Nucleoside_tran"/>
    <property type="match status" value="1"/>
</dbReference>
<dbReference type="InterPro" id="IPR036259">
    <property type="entry name" value="MFS_trans_sf"/>
</dbReference>
<dbReference type="InterPro" id="IPR002259">
    <property type="entry name" value="Eqnu_transpt"/>
</dbReference>
<feature type="transmembrane region" description="Helical" evidence="7">
    <location>
        <begin position="50"/>
        <end position="72"/>
    </location>
</feature>
<evidence type="ECO:0000313" key="8">
    <source>
        <dbReference type="EMBL" id="KMP10006.1"/>
    </source>
</evidence>
<dbReference type="GO" id="GO:0005886">
    <property type="term" value="C:plasma membrane"/>
    <property type="evidence" value="ECO:0007669"/>
    <property type="project" value="TreeGrafter"/>
</dbReference>
<feature type="transmembrane region" description="Helical" evidence="7">
    <location>
        <begin position="296"/>
        <end position="313"/>
    </location>
</feature>
<gene>
    <name evidence="8" type="ORF">CIRG_09239</name>
</gene>
<keyword evidence="4 7" id="KW-0812">Transmembrane</keyword>
<dbReference type="GO" id="GO:0015205">
    <property type="term" value="F:nucleobase transmembrane transporter activity"/>
    <property type="evidence" value="ECO:0007669"/>
    <property type="project" value="TreeGrafter"/>
</dbReference>
<reference evidence="9" key="1">
    <citation type="journal article" date="2010" name="Genome Res.">
        <title>Population genomic sequencing of Coccidioides fungi reveals recent hybridization and transposon control.</title>
        <authorList>
            <person name="Neafsey D.E."/>
            <person name="Barker B.M."/>
            <person name="Sharpton T.J."/>
            <person name="Stajich J.E."/>
            <person name="Park D.J."/>
            <person name="Whiston E."/>
            <person name="Hung C.-Y."/>
            <person name="McMahan C."/>
            <person name="White J."/>
            <person name="Sykes S."/>
            <person name="Heiman D."/>
            <person name="Young S."/>
            <person name="Zeng Q."/>
            <person name="Abouelleil A."/>
            <person name="Aftuck L."/>
            <person name="Bessette D."/>
            <person name="Brown A."/>
            <person name="FitzGerald M."/>
            <person name="Lui A."/>
            <person name="Macdonald J.P."/>
            <person name="Priest M."/>
            <person name="Orbach M.J."/>
            <person name="Galgiani J.N."/>
            <person name="Kirkland T.N."/>
            <person name="Cole G.T."/>
            <person name="Birren B.W."/>
            <person name="Henn M.R."/>
            <person name="Taylor J.W."/>
            <person name="Rounsley S.D."/>
        </authorList>
    </citation>
    <scope>NUCLEOTIDE SEQUENCE [LARGE SCALE GENOMIC DNA]</scope>
    <source>
        <strain evidence="9">RMSCC 2394</strain>
    </source>
</reference>
<feature type="transmembrane region" description="Helical" evidence="7">
    <location>
        <begin position="365"/>
        <end position="383"/>
    </location>
</feature>
<keyword evidence="5 7" id="KW-1133">Transmembrane helix</keyword>
<comment type="subcellular location">
    <subcellularLocation>
        <location evidence="1">Membrane</location>
        <topology evidence="1">Multi-pass membrane protein</topology>
    </subcellularLocation>
</comment>
<comment type="similarity">
    <text evidence="2">Belongs to the SLC29A/ENT transporter (TC 2.A.57) family.</text>
</comment>
<evidence type="ECO:0000256" key="1">
    <source>
        <dbReference type="ARBA" id="ARBA00004141"/>
    </source>
</evidence>
<proteinExistence type="inferred from homology"/>
<dbReference type="PANTHER" id="PTHR10332:SF88">
    <property type="entry name" value="EQUILIBRATIVE NUCLEOSIDE TRANSPORTER 1, ISOFORM A"/>
    <property type="match status" value="1"/>
</dbReference>
<feature type="transmembrane region" description="Helical" evidence="7">
    <location>
        <begin position="118"/>
        <end position="139"/>
    </location>
</feature>
<dbReference type="EMBL" id="DS028100">
    <property type="protein sequence ID" value="KMP10006.1"/>
    <property type="molecule type" value="Genomic_DNA"/>
</dbReference>
<keyword evidence="6 7" id="KW-0472">Membrane</keyword>
<dbReference type="PANTHER" id="PTHR10332">
    <property type="entry name" value="EQUILIBRATIVE NUCLEOSIDE TRANSPORTER"/>
    <property type="match status" value="1"/>
</dbReference>
<dbReference type="Proteomes" id="UP000054565">
    <property type="component" value="Unassembled WGS sequence"/>
</dbReference>
<feature type="transmembrane region" description="Helical" evidence="7">
    <location>
        <begin position="403"/>
        <end position="422"/>
    </location>
</feature>
<name>A0A0J6YMW9_COCIT</name>
<evidence type="ECO:0000256" key="5">
    <source>
        <dbReference type="ARBA" id="ARBA00022989"/>
    </source>
</evidence>
<dbReference type="PIRSF" id="PIRSF016379">
    <property type="entry name" value="ENT"/>
    <property type="match status" value="1"/>
</dbReference>
<evidence type="ECO:0000313" key="9">
    <source>
        <dbReference type="Proteomes" id="UP000054565"/>
    </source>
</evidence>
<keyword evidence="3" id="KW-0813">Transport</keyword>
<dbReference type="AlphaFoldDB" id="A0A0J6YMW9"/>
<feature type="transmembrane region" description="Helical" evidence="7">
    <location>
        <begin position="198"/>
        <end position="219"/>
    </location>
</feature>
<sequence length="486" mass="54994">MLRSRLQQLFAPRRLYKRVDVEDTERDGVEEDVTQEEPIPSAFSWLEYGIFLWMGVSMLWAWNMFLAAAPYFQRRFASHPWIRTNFQSSILSVSCITNLTSVLVLAKRQKNASYPRRIRASMLLNICVFTLRCLIHCFIPWGSRLGILRLHLGYGVCSFHGYRHDQMGLRVIAVLAVPDEPSDTVDEEKVQYQSAKSAFIYFATATIVSSIAFVAFLHLNGKHQSRILKSPGLPPFESDEEETPTKRSIPLLTLFRKVPWAASAMFITFAATMAFPVFTAEIHSVREAESPPPSRIFQAAAFIPLGFLFWNSGDLLGRMSAGLPMLNKLTRRPFLLFVSSLARILFVPLYLMCNIRGEGAKVNSDFFYLFVVQLLFGVTNGYLCSSSMVSAVEWVGENEREAAGAFMSLMLVAGLTMDWSVYVPYTFYVQYAVLVICSESTRSEPTKNAQPETGKDANSKRQLEVGVEKISQELRVRETNPARLDL</sequence>
<feature type="transmembrane region" description="Helical" evidence="7">
    <location>
        <begin position="333"/>
        <end position="353"/>
    </location>
</feature>